<name>A0A385SQD1_9BACT</name>
<dbReference type="EMBL" id="CP032382">
    <property type="protein sequence ID" value="AYB32726.1"/>
    <property type="molecule type" value="Genomic_DNA"/>
</dbReference>
<dbReference type="RefSeq" id="WP_119755976.1">
    <property type="nucleotide sequence ID" value="NZ_CP032382.1"/>
</dbReference>
<dbReference type="OrthoDB" id="9904677at2"/>
<gene>
    <name evidence="1" type="ORF">D4L85_20035</name>
</gene>
<dbReference type="Proteomes" id="UP000266183">
    <property type="component" value="Chromosome"/>
</dbReference>
<accession>A0A385SQD1</accession>
<organism evidence="1 2">
    <name type="scientific">Chryseolinea soli</name>
    <dbReference type="NCBI Taxonomy" id="2321403"/>
    <lineage>
        <taxon>Bacteria</taxon>
        <taxon>Pseudomonadati</taxon>
        <taxon>Bacteroidota</taxon>
        <taxon>Cytophagia</taxon>
        <taxon>Cytophagales</taxon>
        <taxon>Fulvivirgaceae</taxon>
        <taxon>Chryseolinea</taxon>
    </lineage>
</organism>
<sequence length="145" mass="17038">MKIVFGLMVGAAFCALHITRVSMPKNYSGWIFAIEKPDTPEQEYYKLNSKGVVYIPRQTDYNDSIKFRLYDSNLNDVSSNVKLFKVSDYKKTGDAKPRGLYIFYYPSPKELKLPAEQWFDINFTHTYTEQMIELQQKLKDKGYFE</sequence>
<reference evidence="2" key="1">
    <citation type="submission" date="2018-09" db="EMBL/GenBank/DDBJ databases">
        <title>Chryseolinea sp. KIS68-18 isolated from soil.</title>
        <authorList>
            <person name="Weon H.-Y."/>
            <person name="Kwon S.-W."/>
            <person name="Lee S.A."/>
        </authorList>
    </citation>
    <scope>NUCLEOTIDE SEQUENCE [LARGE SCALE GENOMIC DNA]</scope>
    <source>
        <strain evidence="2">KIS68-18</strain>
    </source>
</reference>
<proteinExistence type="predicted"/>
<dbReference type="AlphaFoldDB" id="A0A385SQD1"/>
<evidence type="ECO:0000313" key="2">
    <source>
        <dbReference type="Proteomes" id="UP000266183"/>
    </source>
</evidence>
<dbReference type="KEGG" id="chk:D4L85_20035"/>
<keyword evidence="2" id="KW-1185">Reference proteome</keyword>
<evidence type="ECO:0000313" key="1">
    <source>
        <dbReference type="EMBL" id="AYB32726.1"/>
    </source>
</evidence>
<protein>
    <submittedName>
        <fullName evidence="1">Uncharacterized protein</fullName>
    </submittedName>
</protein>